<name>A0A167I541_CALVF</name>
<protein>
    <recommendedName>
        <fullName evidence="5">Flavin reductase like domain-containing protein</fullName>
    </recommendedName>
</protein>
<dbReference type="Proteomes" id="UP000076738">
    <property type="component" value="Unassembled WGS sequence"/>
</dbReference>
<dbReference type="EMBL" id="KV417312">
    <property type="protein sequence ID" value="KZO92309.1"/>
    <property type="molecule type" value="Genomic_DNA"/>
</dbReference>
<dbReference type="SMART" id="SM00903">
    <property type="entry name" value="Flavin_Reduct"/>
    <property type="match status" value="1"/>
</dbReference>
<dbReference type="GO" id="GO:0010181">
    <property type="term" value="F:FMN binding"/>
    <property type="evidence" value="ECO:0007669"/>
    <property type="project" value="InterPro"/>
</dbReference>
<comment type="cofactor">
    <cofactor evidence="1">
        <name>FMN</name>
        <dbReference type="ChEBI" id="CHEBI:58210"/>
    </cofactor>
</comment>
<gene>
    <name evidence="6" type="ORF">CALVIDRAFT_557684</name>
</gene>
<dbReference type="InterPro" id="IPR002563">
    <property type="entry name" value="Flavin_Rdtase-like_dom"/>
</dbReference>
<accession>A0A167I541</accession>
<evidence type="ECO:0000259" key="5">
    <source>
        <dbReference type="SMART" id="SM00903"/>
    </source>
</evidence>
<dbReference type="OrthoDB" id="298012at2759"/>
<evidence type="ECO:0000313" key="6">
    <source>
        <dbReference type="EMBL" id="KZO92309.1"/>
    </source>
</evidence>
<sequence length="278" mass="30872">MSLPAFDESFVPTYTAPPNPSWKLGDAPGATAFSKQWLEAGEKAGYKVIDTSEVSPHELYALMISGIIPRPIGLVSSMSESGVENLAPFSFFNMLTPFPPTIMISLTNLPRVKDTARNLLATRQFTVNIVSEAWVENANVAALDLPEEGGEWALSGLTKAQSVMVRPPRVKESAFSMECETAHVPQLWKHIDISPPGFAQPANTLFLGTVKRIHVRQDILNERGVVDPRKLRPVARLGDVSYARLGEVFRLPRYLWEDQKEEVERFLGERKEGGDNEP</sequence>
<organism evidence="6 7">
    <name type="scientific">Calocera viscosa (strain TUFC12733)</name>
    <dbReference type="NCBI Taxonomy" id="1330018"/>
    <lineage>
        <taxon>Eukaryota</taxon>
        <taxon>Fungi</taxon>
        <taxon>Dikarya</taxon>
        <taxon>Basidiomycota</taxon>
        <taxon>Agaricomycotina</taxon>
        <taxon>Dacrymycetes</taxon>
        <taxon>Dacrymycetales</taxon>
        <taxon>Dacrymycetaceae</taxon>
        <taxon>Calocera</taxon>
    </lineage>
</organism>
<dbReference type="InterPro" id="IPR012349">
    <property type="entry name" value="Split_barrel_FMN-bd"/>
</dbReference>
<evidence type="ECO:0000256" key="4">
    <source>
        <dbReference type="ARBA" id="ARBA00038054"/>
    </source>
</evidence>
<evidence type="ECO:0000313" key="7">
    <source>
        <dbReference type="Proteomes" id="UP000076738"/>
    </source>
</evidence>
<keyword evidence="3" id="KW-0288">FMN</keyword>
<keyword evidence="2" id="KW-0285">Flavoprotein</keyword>
<dbReference type="Pfam" id="PF01613">
    <property type="entry name" value="Flavin_Reduct"/>
    <property type="match status" value="1"/>
</dbReference>
<reference evidence="6 7" key="1">
    <citation type="journal article" date="2016" name="Mol. Biol. Evol.">
        <title>Comparative Genomics of Early-Diverging Mushroom-Forming Fungi Provides Insights into the Origins of Lignocellulose Decay Capabilities.</title>
        <authorList>
            <person name="Nagy L.G."/>
            <person name="Riley R."/>
            <person name="Tritt A."/>
            <person name="Adam C."/>
            <person name="Daum C."/>
            <person name="Floudas D."/>
            <person name="Sun H."/>
            <person name="Yadav J.S."/>
            <person name="Pangilinan J."/>
            <person name="Larsson K.H."/>
            <person name="Matsuura K."/>
            <person name="Barry K."/>
            <person name="Labutti K."/>
            <person name="Kuo R."/>
            <person name="Ohm R.A."/>
            <person name="Bhattacharya S.S."/>
            <person name="Shirouzu T."/>
            <person name="Yoshinaga Y."/>
            <person name="Martin F.M."/>
            <person name="Grigoriev I.V."/>
            <person name="Hibbett D.S."/>
        </authorList>
    </citation>
    <scope>NUCLEOTIDE SEQUENCE [LARGE SCALE GENOMIC DNA]</scope>
    <source>
        <strain evidence="6 7">TUFC12733</strain>
    </source>
</reference>
<evidence type="ECO:0000256" key="2">
    <source>
        <dbReference type="ARBA" id="ARBA00022630"/>
    </source>
</evidence>
<feature type="domain" description="Flavin reductase like" evidence="5">
    <location>
        <begin position="65"/>
        <end position="227"/>
    </location>
</feature>
<dbReference type="PANTHER" id="PTHR33798:SF5">
    <property type="entry name" value="FLAVIN REDUCTASE LIKE DOMAIN-CONTAINING PROTEIN"/>
    <property type="match status" value="1"/>
</dbReference>
<dbReference type="Gene3D" id="2.30.110.10">
    <property type="entry name" value="Electron Transport, Fmn-binding Protein, Chain A"/>
    <property type="match status" value="1"/>
</dbReference>
<comment type="similarity">
    <text evidence="4">Belongs to the flavoredoxin family.</text>
</comment>
<dbReference type="AlphaFoldDB" id="A0A167I541"/>
<dbReference type="SUPFAM" id="SSF50475">
    <property type="entry name" value="FMN-binding split barrel"/>
    <property type="match status" value="1"/>
</dbReference>
<evidence type="ECO:0000256" key="3">
    <source>
        <dbReference type="ARBA" id="ARBA00022643"/>
    </source>
</evidence>
<evidence type="ECO:0000256" key="1">
    <source>
        <dbReference type="ARBA" id="ARBA00001917"/>
    </source>
</evidence>
<dbReference type="PANTHER" id="PTHR33798">
    <property type="entry name" value="FLAVOPROTEIN OXYGENASE"/>
    <property type="match status" value="1"/>
</dbReference>
<proteinExistence type="inferred from homology"/>
<keyword evidence="7" id="KW-1185">Reference proteome</keyword>